<dbReference type="SUPFAM" id="SSF54001">
    <property type="entry name" value="Cysteine proteinases"/>
    <property type="match status" value="1"/>
</dbReference>
<dbReference type="PANTHER" id="PTHR33490">
    <property type="entry name" value="BLR5614 PROTEIN-RELATED"/>
    <property type="match status" value="1"/>
</dbReference>
<dbReference type="PROSITE" id="PS51318">
    <property type="entry name" value="TAT"/>
    <property type="match status" value="1"/>
</dbReference>
<protein>
    <submittedName>
        <fullName evidence="2">Transglutaminase domain-containing protein</fullName>
    </submittedName>
</protein>
<keyword evidence="3" id="KW-1185">Reference proteome</keyword>
<dbReference type="InterPro" id="IPR006311">
    <property type="entry name" value="TAT_signal"/>
</dbReference>
<dbReference type="AlphaFoldDB" id="A0A9X4BKB9"/>
<dbReference type="RefSeq" id="WP_272842180.1">
    <property type="nucleotide sequence ID" value="NZ_JAOVZO020000023.1"/>
</dbReference>
<dbReference type="SMART" id="SM00460">
    <property type="entry name" value="TGc"/>
    <property type="match status" value="1"/>
</dbReference>
<accession>A0A9X4BKB9</accession>
<comment type="caution">
    <text evidence="2">The sequence shown here is derived from an EMBL/GenBank/DDBJ whole genome shotgun (WGS) entry which is preliminary data.</text>
</comment>
<feature type="domain" description="Transglutaminase-like" evidence="1">
    <location>
        <begin position="394"/>
        <end position="454"/>
    </location>
</feature>
<sequence length="658" mass="70704">MTARSQTSLRRKALALSLHAVACVALGGALFVPPALHAREAAMPAAREDWLELRLAGVPAGYILERADGAKTHVESKMVLNRMGSKVEISSATTFDEDADGRLRSLTTQASTSRDKSTLTLTVGKDELTLESQAGGKSYTTKQPLTAPLYGPRGARALSRARLAAPGDVLKYSTFVPEAGSVAQVTRTMLRRETIKVGARDVDARVVTEISSAMPVPSTLWLDADARVVRQEQRSPFGLVELSPGTAALRAVVEAGAELPDDTYSNAVARSNVRLPRPRDVERVVLRLELKNPEAGLPDLSGPNQRVIEKSDRHVVFEVTRPNTPDDAQSPREDAQYVNPTAVLQSDHADVARLAAQLKRPGASRWQQARVLQDWVSENMQFDAGVAMVSASEVVRDRRGTCVAYAVLLTSLARALEIPSRMVFGYVYAANMWGGHAWTEIRIGDDWVPIDAAMYAPGVADAARFAIVRLAEKQGAGTDQAALAQLFGNERIRVLSYAIDGRTIDVADGAKAYAIDGDVYRNAPLGLVVRKSADASFVKLDAMYPDTTVVGVRDAQGRETTLHQGAASVVELREDGLAAYLKEKGYAAPMQALRVAGRPALLATKVDAGKKTATTAIAFRDGEDLWLVRTDGDDGERRVRAAAQGVELAAPAAAVVAR</sequence>
<organism evidence="2 3">
    <name type="scientific">Tahibacter soli</name>
    <dbReference type="NCBI Taxonomy" id="2983605"/>
    <lineage>
        <taxon>Bacteria</taxon>
        <taxon>Pseudomonadati</taxon>
        <taxon>Pseudomonadota</taxon>
        <taxon>Gammaproteobacteria</taxon>
        <taxon>Lysobacterales</taxon>
        <taxon>Rhodanobacteraceae</taxon>
        <taxon>Tahibacter</taxon>
    </lineage>
</organism>
<evidence type="ECO:0000259" key="1">
    <source>
        <dbReference type="SMART" id="SM00460"/>
    </source>
</evidence>
<dbReference type="EMBL" id="JAOVZO020000023">
    <property type="protein sequence ID" value="MDC8015986.1"/>
    <property type="molecule type" value="Genomic_DNA"/>
</dbReference>
<dbReference type="InterPro" id="IPR002931">
    <property type="entry name" value="Transglutaminase-like"/>
</dbReference>
<proteinExistence type="predicted"/>
<dbReference type="Gene3D" id="3.10.620.30">
    <property type="match status" value="1"/>
</dbReference>
<gene>
    <name evidence="2" type="ORF">OD750_025965</name>
</gene>
<dbReference type="Proteomes" id="UP001139971">
    <property type="component" value="Unassembled WGS sequence"/>
</dbReference>
<name>A0A9X4BKB9_9GAMM</name>
<dbReference type="Pfam" id="PF01841">
    <property type="entry name" value="Transglut_core"/>
    <property type="match status" value="1"/>
</dbReference>
<dbReference type="InterPro" id="IPR038765">
    <property type="entry name" value="Papain-like_cys_pep_sf"/>
</dbReference>
<evidence type="ECO:0000313" key="2">
    <source>
        <dbReference type="EMBL" id="MDC8015986.1"/>
    </source>
</evidence>
<reference evidence="2" key="1">
    <citation type="submission" date="2023-02" db="EMBL/GenBank/DDBJ databases">
        <title>Tahibacter soli sp. nov. isolated from soil.</title>
        <authorList>
            <person name="Baek J.H."/>
            <person name="Lee J.K."/>
            <person name="Choi D.G."/>
            <person name="Jeon C.O."/>
        </authorList>
    </citation>
    <scope>NUCLEOTIDE SEQUENCE</scope>
    <source>
        <strain evidence="2">BL</strain>
    </source>
</reference>
<evidence type="ECO:0000313" key="3">
    <source>
        <dbReference type="Proteomes" id="UP001139971"/>
    </source>
</evidence>